<dbReference type="SUPFAM" id="SSF53671">
    <property type="entry name" value="Aspartate/ornithine carbamoyltransferase"/>
    <property type="match status" value="1"/>
</dbReference>
<evidence type="ECO:0000313" key="12">
    <source>
        <dbReference type="EMBL" id="MCL3788631.1"/>
    </source>
</evidence>
<evidence type="ECO:0000256" key="2">
    <source>
        <dbReference type="ARBA" id="ARBA00008896"/>
    </source>
</evidence>
<dbReference type="PANTHER" id="PTHR45753:SF6">
    <property type="entry name" value="ASPARTATE CARBAMOYLTRANSFERASE"/>
    <property type="match status" value="1"/>
</dbReference>
<keyword evidence="4 9" id="KW-0808">Transferase</keyword>
<protein>
    <recommendedName>
        <fullName evidence="3 8">Aspartate carbamoyltransferase</fullName>
        <ecNumber evidence="3 8">2.1.3.2</ecNumber>
    </recommendedName>
</protein>
<dbReference type="InterPro" id="IPR036901">
    <property type="entry name" value="Asp/Orn_carbamoylTrfase_sf"/>
</dbReference>
<sequence>MANKNLIDLDAMSKKQLDMLIKKAKKIMENPADYRHACDGKILATLFYEPSTRTQMSFQTAMLKLGGRTIGFDNPLNSSVAKGESLKDTMTIVGGYADIIAMRHPVEGSAMAASMYAGVPFINCGDGGHLHPTQTLADIVTLSCEKGRLDNLKIGICGDLLNGRTVHSLIKALSQYDNNSFVLISTKELQVPLYIIDILEKNNCKYEFSNDLASSISDLDVLYMTRIQQERFASKEEYEKQKYVFVLDKEKLAKAKEDMIILHPLPRVNEITVDIDDDPRALYFKQALYGMYGRMALILLLLQDDDFMLKDREISVIDKRCTNPRCITAREEYLPNRSYLKLGMQMCDYCDKRIDW</sequence>
<evidence type="ECO:0000259" key="11">
    <source>
        <dbReference type="Pfam" id="PF02729"/>
    </source>
</evidence>
<reference evidence="12 13" key="1">
    <citation type="submission" date="2019-03" db="EMBL/GenBank/DDBJ databases">
        <authorList>
            <person name="Molinero N."/>
            <person name="Sanchez B."/>
            <person name="Walker A."/>
            <person name="Duncan S."/>
            <person name="Delgado S."/>
            <person name="Margolles A."/>
        </authorList>
    </citation>
    <scope>NUCLEOTIDE SEQUENCE [LARGE SCALE GENOMIC DNA]</scope>
    <source>
        <strain evidence="12 13">IPLA60002</strain>
    </source>
</reference>
<dbReference type="NCBIfam" id="NF002032">
    <property type="entry name" value="PRK00856.1"/>
    <property type="match status" value="1"/>
</dbReference>
<dbReference type="InterPro" id="IPR002082">
    <property type="entry name" value="Asp_carbamoyltransf"/>
</dbReference>
<dbReference type="PANTHER" id="PTHR45753">
    <property type="entry name" value="ORNITHINE CARBAMOYLTRANSFERASE, MITOCHONDRIAL"/>
    <property type="match status" value="1"/>
</dbReference>
<dbReference type="RefSeq" id="WP_249377444.1">
    <property type="nucleotide sequence ID" value="NZ_SNUZ01000019.1"/>
</dbReference>
<dbReference type="EC" id="2.1.3.2" evidence="3 8"/>
<dbReference type="GO" id="GO:0004070">
    <property type="term" value="F:aspartate carbamoyltransferase activity"/>
    <property type="evidence" value="ECO:0007669"/>
    <property type="project" value="UniProtKB-EC"/>
</dbReference>
<name>A0ABT0NKC4_9FIRM</name>
<organism evidence="12 13">
    <name type="scientific">Ruminococcus bromii</name>
    <dbReference type="NCBI Taxonomy" id="40518"/>
    <lineage>
        <taxon>Bacteria</taxon>
        <taxon>Bacillati</taxon>
        <taxon>Bacillota</taxon>
        <taxon>Clostridia</taxon>
        <taxon>Eubacteriales</taxon>
        <taxon>Oscillospiraceae</taxon>
        <taxon>Ruminococcus</taxon>
    </lineage>
</organism>
<evidence type="ECO:0000256" key="8">
    <source>
        <dbReference type="NCBIfam" id="TIGR00670"/>
    </source>
</evidence>
<evidence type="ECO:0000259" key="10">
    <source>
        <dbReference type="Pfam" id="PF00185"/>
    </source>
</evidence>
<evidence type="ECO:0000256" key="3">
    <source>
        <dbReference type="ARBA" id="ARBA00013008"/>
    </source>
</evidence>
<proteinExistence type="inferred from homology"/>
<keyword evidence="13" id="KW-1185">Reference proteome</keyword>
<dbReference type="EMBL" id="SNUZ01000019">
    <property type="protein sequence ID" value="MCL3788631.1"/>
    <property type="molecule type" value="Genomic_DNA"/>
</dbReference>
<dbReference type="SUPFAM" id="SSF57825">
    <property type="entry name" value="Aspartate carbamoyltransferase, Regulatory-chain, C-terminal domain"/>
    <property type="match status" value="1"/>
</dbReference>
<evidence type="ECO:0000256" key="6">
    <source>
        <dbReference type="ARBA" id="ARBA00043884"/>
    </source>
</evidence>
<dbReference type="InterPro" id="IPR006130">
    <property type="entry name" value="Asp/Orn_carbamoylTrfase"/>
</dbReference>
<keyword evidence="5" id="KW-0665">Pyrimidine biosynthesis</keyword>
<dbReference type="PRINTS" id="PR00100">
    <property type="entry name" value="AOTCASE"/>
</dbReference>
<evidence type="ECO:0000313" key="13">
    <source>
        <dbReference type="Proteomes" id="UP001056693"/>
    </source>
</evidence>
<comment type="catalytic activity">
    <reaction evidence="7">
        <text>carbamoyl phosphate + L-aspartate = N-carbamoyl-L-aspartate + phosphate + H(+)</text>
        <dbReference type="Rhea" id="RHEA:20013"/>
        <dbReference type="ChEBI" id="CHEBI:15378"/>
        <dbReference type="ChEBI" id="CHEBI:29991"/>
        <dbReference type="ChEBI" id="CHEBI:32814"/>
        <dbReference type="ChEBI" id="CHEBI:43474"/>
        <dbReference type="ChEBI" id="CHEBI:58228"/>
        <dbReference type="EC" id="2.1.3.2"/>
    </reaction>
</comment>
<evidence type="ECO:0000256" key="9">
    <source>
        <dbReference type="RuleBase" id="RU003634"/>
    </source>
</evidence>
<dbReference type="NCBIfam" id="TIGR00670">
    <property type="entry name" value="asp_carb_tr"/>
    <property type="match status" value="1"/>
</dbReference>
<feature type="domain" description="Aspartate/ornithine carbamoyltransferase Asp/Orn-binding" evidence="10">
    <location>
        <begin position="151"/>
        <end position="300"/>
    </location>
</feature>
<accession>A0ABT0NKC4</accession>
<dbReference type="Pfam" id="PF02729">
    <property type="entry name" value="OTCace_N"/>
    <property type="match status" value="1"/>
</dbReference>
<evidence type="ECO:0000256" key="4">
    <source>
        <dbReference type="ARBA" id="ARBA00022679"/>
    </source>
</evidence>
<feature type="domain" description="Aspartate/ornithine carbamoyltransferase carbamoyl-P binding" evidence="11">
    <location>
        <begin position="4"/>
        <end position="142"/>
    </location>
</feature>
<evidence type="ECO:0000256" key="7">
    <source>
        <dbReference type="ARBA" id="ARBA00048859"/>
    </source>
</evidence>
<evidence type="ECO:0000256" key="1">
    <source>
        <dbReference type="ARBA" id="ARBA00004852"/>
    </source>
</evidence>
<comment type="function">
    <text evidence="6">Catalyzes the condensation of carbamoyl phosphate and aspartate to form carbamoyl aspartate and inorganic phosphate, the committed step in the de novo pyrimidine nucleotide biosynthesis pathway.</text>
</comment>
<dbReference type="InterPro" id="IPR036792">
    <property type="entry name" value="Asp_carbatrfase_reg_C_sf"/>
</dbReference>
<dbReference type="Pfam" id="PF00185">
    <property type="entry name" value="OTCace"/>
    <property type="match status" value="1"/>
</dbReference>
<gene>
    <name evidence="12" type="primary">pyrB</name>
    <name evidence="12" type="ORF">E2N93_11705</name>
</gene>
<dbReference type="PRINTS" id="PR00101">
    <property type="entry name" value="ATCASE"/>
</dbReference>
<comment type="pathway">
    <text evidence="1">Pyrimidine metabolism; UMP biosynthesis via de novo pathway; (S)-dihydroorotate from bicarbonate: step 2/3.</text>
</comment>
<dbReference type="Gene3D" id="3.40.50.1370">
    <property type="entry name" value="Aspartate/ornithine carbamoyltransferase"/>
    <property type="match status" value="2"/>
</dbReference>
<comment type="caution">
    <text evidence="12">The sequence shown here is derived from an EMBL/GenBank/DDBJ whole genome shotgun (WGS) entry which is preliminary data.</text>
</comment>
<evidence type="ECO:0000256" key="5">
    <source>
        <dbReference type="ARBA" id="ARBA00022975"/>
    </source>
</evidence>
<dbReference type="InterPro" id="IPR006131">
    <property type="entry name" value="Asp_carbamoyltransf_Asp/Orn-bd"/>
</dbReference>
<comment type="similarity">
    <text evidence="2">Belongs to the aspartate/ornithine carbamoyltransferase superfamily. ATCase family.</text>
</comment>
<dbReference type="InterPro" id="IPR006132">
    <property type="entry name" value="Asp/Orn_carbamoyltranf_P-bd"/>
</dbReference>
<dbReference type="PROSITE" id="PS00097">
    <property type="entry name" value="CARBAMOYLTRANSFERASE"/>
    <property type="match status" value="1"/>
</dbReference>
<dbReference type="Proteomes" id="UP001056693">
    <property type="component" value="Unassembled WGS sequence"/>
</dbReference>